<comment type="caution">
    <text evidence="1">The sequence shown here is derived from an EMBL/GenBank/DDBJ whole genome shotgun (WGS) entry which is preliminary data.</text>
</comment>
<reference evidence="1 2" key="1">
    <citation type="submission" date="2017-06" db="EMBL/GenBank/DDBJ databases">
        <authorList>
            <person name="Furmanczyk E.M."/>
        </authorList>
    </citation>
    <scope>NUCLEOTIDE SEQUENCE [LARGE SCALE GENOMIC DNA]</scope>
    <source>
        <strain evidence="1 2">DSM 16611</strain>
    </source>
</reference>
<protein>
    <submittedName>
        <fullName evidence="1">Uncharacterized protein</fullName>
    </submittedName>
</protein>
<name>A0ABX4E1U8_9PSED</name>
<dbReference type="EMBL" id="NIWU01000001">
    <property type="protein sequence ID" value="OXR35276.1"/>
    <property type="molecule type" value="Genomic_DNA"/>
</dbReference>
<evidence type="ECO:0000313" key="2">
    <source>
        <dbReference type="Proteomes" id="UP000215455"/>
    </source>
</evidence>
<accession>A0ABX4E1U8</accession>
<organism evidence="1 2">
    <name type="scientific">Pseudomonas umsongensis</name>
    <dbReference type="NCBI Taxonomy" id="198618"/>
    <lineage>
        <taxon>Bacteria</taxon>
        <taxon>Pseudomonadati</taxon>
        <taxon>Pseudomonadota</taxon>
        <taxon>Gammaproteobacteria</taxon>
        <taxon>Pseudomonadales</taxon>
        <taxon>Pseudomonadaceae</taxon>
        <taxon>Pseudomonas</taxon>
    </lineage>
</organism>
<keyword evidence="2" id="KW-1185">Reference proteome</keyword>
<dbReference type="Proteomes" id="UP000215455">
    <property type="component" value="Unassembled WGS sequence"/>
</dbReference>
<gene>
    <name evidence="1" type="ORF">PSUM_05160</name>
</gene>
<evidence type="ECO:0000313" key="1">
    <source>
        <dbReference type="EMBL" id="OXR35276.1"/>
    </source>
</evidence>
<proteinExistence type="predicted"/>
<sequence>MLAMVTNDYAGNLTPRGVLGFIASMLAPTERPETTVGASLLAKAAPHSTSLLTDAPLSRAGSLPQGGG</sequence>